<evidence type="ECO:0000313" key="3">
    <source>
        <dbReference type="Proteomes" id="UP000636709"/>
    </source>
</evidence>
<comment type="caution">
    <text evidence="2">The sequence shown here is derived from an EMBL/GenBank/DDBJ whole genome shotgun (WGS) entry which is preliminary data.</text>
</comment>
<dbReference type="InterPro" id="IPR005174">
    <property type="entry name" value="KIB1-4_b-propeller"/>
</dbReference>
<gene>
    <name evidence="2" type="ORF">HU200_032234</name>
</gene>
<dbReference type="PANTHER" id="PTHR34708">
    <property type="entry name" value="OS07G0440000 PROTEIN"/>
    <property type="match status" value="1"/>
</dbReference>
<organism evidence="2 3">
    <name type="scientific">Digitaria exilis</name>
    <dbReference type="NCBI Taxonomy" id="1010633"/>
    <lineage>
        <taxon>Eukaryota</taxon>
        <taxon>Viridiplantae</taxon>
        <taxon>Streptophyta</taxon>
        <taxon>Embryophyta</taxon>
        <taxon>Tracheophyta</taxon>
        <taxon>Spermatophyta</taxon>
        <taxon>Magnoliopsida</taxon>
        <taxon>Liliopsida</taxon>
        <taxon>Poales</taxon>
        <taxon>Poaceae</taxon>
        <taxon>PACMAD clade</taxon>
        <taxon>Panicoideae</taxon>
        <taxon>Panicodae</taxon>
        <taxon>Paniceae</taxon>
        <taxon>Anthephorinae</taxon>
        <taxon>Digitaria</taxon>
    </lineage>
</organism>
<sequence length="226" mass="24538">MADERDRLVDLVYDAGGGKVYCVTAHGDVHVFHVVPGCRRRRPRVLPLHAKQRGGGLFAPPYDAASKLTGAKNIFVSGGSLYQVWRNTTCAAVSRMMMPGGGGGGGQRIAMAKDEVFVLKYDPSKRRGPCWDAVSDLGGCSVFVGKNSPVVLRTEDASGVRPNCVYWIDEQSRFAPMVFDMATRTSTLHPLPAEALCSDRRPVCWFFLNDKIVSIDGDGGNTENNA</sequence>
<proteinExistence type="predicted"/>
<dbReference type="EMBL" id="JACEFO010001778">
    <property type="protein sequence ID" value="KAF8703429.1"/>
    <property type="molecule type" value="Genomic_DNA"/>
</dbReference>
<evidence type="ECO:0000259" key="1">
    <source>
        <dbReference type="Pfam" id="PF03478"/>
    </source>
</evidence>
<accession>A0A835BNN2</accession>
<dbReference type="Pfam" id="PF03478">
    <property type="entry name" value="Beta-prop_KIB1-4"/>
    <property type="match status" value="1"/>
</dbReference>
<protein>
    <recommendedName>
        <fullName evidence="1">KIB1-4 beta-propeller domain-containing protein</fullName>
    </recommendedName>
</protein>
<dbReference type="PANTHER" id="PTHR34708:SF4">
    <property type="entry name" value="DUF295 DOMAIN-CONTAINING PROTEIN"/>
    <property type="match status" value="1"/>
</dbReference>
<keyword evidence="3" id="KW-1185">Reference proteome</keyword>
<dbReference type="Proteomes" id="UP000636709">
    <property type="component" value="Unassembled WGS sequence"/>
</dbReference>
<dbReference type="AlphaFoldDB" id="A0A835BNN2"/>
<evidence type="ECO:0000313" key="2">
    <source>
        <dbReference type="EMBL" id="KAF8703429.1"/>
    </source>
</evidence>
<name>A0A835BNN2_9POAL</name>
<feature type="domain" description="KIB1-4 beta-propeller" evidence="1">
    <location>
        <begin position="6"/>
        <end position="172"/>
    </location>
</feature>
<dbReference type="OrthoDB" id="672063at2759"/>
<reference evidence="2" key="1">
    <citation type="submission" date="2020-07" db="EMBL/GenBank/DDBJ databases">
        <title>Genome sequence and genetic diversity analysis of an under-domesticated orphan crop, white fonio (Digitaria exilis).</title>
        <authorList>
            <person name="Bennetzen J.L."/>
            <person name="Chen S."/>
            <person name="Ma X."/>
            <person name="Wang X."/>
            <person name="Yssel A.E.J."/>
            <person name="Chaluvadi S.R."/>
            <person name="Johnson M."/>
            <person name="Gangashetty P."/>
            <person name="Hamidou F."/>
            <person name="Sanogo M.D."/>
            <person name="Zwaenepoel A."/>
            <person name="Wallace J."/>
            <person name="Van De Peer Y."/>
            <person name="Van Deynze A."/>
        </authorList>
    </citation>
    <scope>NUCLEOTIDE SEQUENCE</scope>
    <source>
        <tissue evidence="2">Leaves</tissue>
    </source>
</reference>